<gene>
    <name evidence="6 7" type="primary">LOC109691648</name>
</gene>
<reference evidence="6" key="1">
    <citation type="submission" date="2023-09" db="UniProtKB">
        <authorList>
            <consortium name="Ensembl"/>
        </authorList>
    </citation>
    <scope>IDENTIFICATION</scope>
</reference>
<protein>
    <submittedName>
        <fullName evidence="7">Protein FAM24A-like</fullName>
    </submittedName>
</protein>
<dbReference type="InterPro" id="IPR028122">
    <property type="entry name" value="FAM24"/>
</dbReference>
<dbReference type="AlphaFoldDB" id="A0A8C0WY79"/>
<dbReference type="PANTHER" id="PTHR35860:SF1">
    <property type="entry name" value="PROTEIN FAM24A"/>
    <property type="match status" value="1"/>
</dbReference>
<dbReference type="GO" id="GO:0005576">
    <property type="term" value="C:extracellular region"/>
    <property type="evidence" value="ECO:0007669"/>
    <property type="project" value="UniProtKB-SubCell"/>
</dbReference>
<keyword evidence="4" id="KW-0732">Signal</keyword>
<dbReference type="PANTHER" id="PTHR35860">
    <property type="entry name" value="PROTEIN FAM24B"/>
    <property type="match status" value="1"/>
</dbReference>
<dbReference type="GeneID" id="109691648"/>
<keyword evidence="5" id="KW-1133">Transmembrane helix</keyword>
<organism evidence="6">
    <name type="scientific">Castor canadensis</name>
    <name type="common">American beaver</name>
    <dbReference type="NCBI Taxonomy" id="51338"/>
    <lineage>
        <taxon>Eukaryota</taxon>
        <taxon>Metazoa</taxon>
        <taxon>Chordata</taxon>
        <taxon>Craniata</taxon>
        <taxon>Vertebrata</taxon>
        <taxon>Euteleostomi</taxon>
        <taxon>Mammalia</taxon>
        <taxon>Eutheria</taxon>
        <taxon>Euarchontoglires</taxon>
        <taxon>Glires</taxon>
        <taxon>Rodentia</taxon>
        <taxon>Castorimorpha</taxon>
        <taxon>Castoridae</taxon>
        <taxon>Castor</taxon>
    </lineage>
</organism>
<dbReference type="OrthoDB" id="9784605at2759"/>
<dbReference type="RefSeq" id="XP_073934239.1">
    <property type="nucleotide sequence ID" value="XM_074078138.1"/>
</dbReference>
<evidence type="ECO:0000256" key="4">
    <source>
        <dbReference type="ARBA" id="ARBA00022729"/>
    </source>
</evidence>
<accession>A0A8C0WY79</accession>
<evidence type="ECO:0000256" key="2">
    <source>
        <dbReference type="ARBA" id="ARBA00007386"/>
    </source>
</evidence>
<dbReference type="Pfam" id="PF15193">
    <property type="entry name" value="FAM24"/>
    <property type="match status" value="1"/>
</dbReference>
<proteinExistence type="inferred from homology"/>
<comment type="subcellular location">
    <subcellularLocation>
        <location evidence="1">Secreted</location>
    </subcellularLocation>
</comment>
<evidence type="ECO:0000256" key="5">
    <source>
        <dbReference type="SAM" id="Phobius"/>
    </source>
</evidence>
<evidence type="ECO:0000256" key="1">
    <source>
        <dbReference type="ARBA" id="ARBA00004613"/>
    </source>
</evidence>
<dbReference type="RefSeq" id="XP_020027374.1">
    <property type="nucleotide sequence ID" value="XM_020171785.1"/>
</dbReference>
<sequence>MFDLKTKIMIGIVSGLLIAAIVLIGIVFCLYFKVSKALKLVKEPDAVVTNCSSGDKLIQDKVIPAKTNTTESCPAIQCCDECSLYADVDPLPPCFCSPNEGL</sequence>
<reference evidence="7" key="2">
    <citation type="submission" date="2025-04" db="UniProtKB">
        <authorList>
            <consortium name="RefSeq"/>
        </authorList>
    </citation>
    <scope>IDENTIFICATION</scope>
    <source>
        <tissue evidence="7">Leukocyte</tissue>
    </source>
</reference>
<evidence type="ECO:0000313" key="7">
    <source>
        <dbReference type="RefSeq" id="XP_020027374.1"/>
    </source>
</evidence>
<dbReference type="Ensembl" id="ENSCCNT00000019775.1">
    <property type="protein sequence ID" value="ENSCCNP00000015129.1"/>
    <property type="gene ID" value="ENSCCNG00000015543.1"/>
</dbReference>
<comment type="similarity">
    <text evidence="2">Belongs to the FAM24 family.</text>
</comment>
<keyword evidence="5" id="KW-0812">Transmembrane</keyword>
<keyword evidence="3" id="KW-0964">Secreted</keyword>
<keyword evidence="5" id="KW-0472">Membrane</keyword>
<evidence type="ECO:0000256" key="3">
    <source>
        <dbReference type="ARBA" id="ARBA00022525"/>
    </source>
</evidence>
<evidence type="ECO:0000313" key="6">
    <source>
        <dbReference type="Ensembl" id="ENSCCNP00000015129.1"/>
    </source>
</evidence>
<dbReference type="KEGG" id="ccan:109691648"/>
<feature type="transmembrane region" description="Helical" evidence="5">
    <location>
        <begin position="12"/>
        <end position="32"/>
    </location>
</feature>
<name>A0A8C0WY79_CASCN</name>